<dbReference type="OrthoDB" id="1855220at2"/>
<dbReference type="InterPro" id="IPR011990">
    <property type="entry name" value="TPR-like_helical_dom_sf"/>
</dbReference>
<evidence type="ECO:0000259" key="1">
    <source>
        <dbReference type="PROSITE" id="PS50943"/>
    </source>
</evidence>
<gene>
    <name evidence="2" type="ORF">AMURIS_05076</name>
</gene>
<dbReference type="InterPro" id="IPR010982">
    <property type="entry name" value="Lambda_DNA-bd_dom_sf"/>
</dbReference>
<organism evidence="2 3">
    <name type="scientific">Acetatifactor muris</name>
    <dbReference type="NCBI Taxonomy" id="879566"/>
    <lineage>
        <taxon>Bacteria</taxon>
        <taxon>Bacillati</taxon>
        <taxon>Bacillota</taxon>
        <taxon>Clostridia</taxon>
        <taxon>Lachnospirales</taxon>
        <taxon>Lachnospiraceae</taxon>
        <taxon>Acetatifactor</taxon>
    </lineage>
</organism>
<dbReference type="InterPro" id="IPR001387">
    <property type="entry name" value="Cro/C1-type_HTH"/>
</dbReference>
<dbReference type="RefSeq" id="WP_146040189.1">
    <property type="nucleotide sequence ID" value="NZ_JANJZD010000051.1"/>
</dbReference>
<evidence type="ECO:0000313" key="2">
    <source>
        <dbReference type="EMBL" id="SOY32318.1"/>
    </source>
</evidence>
<dbReference type="GO" id="GO:0003677">
    <property type="term" value="F:DNA binding"/>
    <property type="evidence" value="ECO:0007669"/>
    <property type="project" value="InterPro"/>
</dbReference>
<proteinExistence type="predicted"/>
<accession>A0A2K4ZPA0</accession>
<protein>
    <recommendedName>
        <fullName evidence="1">HTH cro/C1-type domain-containing protein</fullName>
    </recommendedName>
</protein>
<dbReference type="CDD" id="cd00093">
    <property type="entry name" value="HTH_XRE"/>
    <property type="match status" value="1"/>
</dbReference>
<dbReference type="SUPFAM" id="SSF47413">
    <property type="entry name" value="lambda repressor-like DNA-binding domains"/>
    <property type="match status" value="1"/>
</dbReference>
<feature type="domain" description="HTH cro/C1-type" evidence="1">
    <location>
        <begin position="14"/>
        <end position="67"/>
    </location>
</feature>
<dbReference type="SMART" id="SM00530">
    <property type="entry name" value="HTH_XRE"/>
    <property type="match status" value="1"/>
</dbReference>
<evidence type="ECO:0000313" key="3">
    <source>
        <dbReference type="Proteomes" id="UP000236311"/>
    </source>
</evidence>
<dbReference type="Gene3D" id="1.25.40.10">
    <property type="entry name" value="Tetratricopeptide repeat domain"/>
    <property type="match status" value="1"/>
</dbReference>
<sequence>MKEYREDERFGYFLKEHRIKYAITLEQLSEGLCSASELARIEVGTRAAGKALQDRLLQRLGISPDVYECLLFQEDYIPWKKRQQLLYLTARGSREKAYRLLEEYREQYEVKAEKDVDRRLERQFCLSMEAQLLQSGDVTEVPDGIWQQEKRQQEKAGDLFREALELTVNSPSEGIRGRVCSVQELNLLLEWIYHERPQNREEYYRELLYQIGDSRFDAVSRAKIYPKVVYYLCRDGLALRNWGLGEKADGLALCEEAMDRLRAAGRLHYLWEILGMSEELAREIAAGQRAAGAPGKAEEAEKKIQRWREQAEALEAVHGEFGVPVETRDFCWLYDNFSESQ</sequence>
<dbReference type="Proteomes" id="UP000236311">
    <property type="component" value="Unassembled WGS sequence"/>
</dbReference>
<dbReference type="AlphaFoldDB" id="A0A2K4ZPA0"/>
<reference evidence="2 3" key="1">
    <citation type="submission" date="2018-01" db="EMBL/GenBank/DDBJ databases">
        <authorList>
            <person name="Gaut B.S."/>
            <person name="Morton B.R."/>
            <person name="Clegg M.T."/>
            <person name="Duvall M.R."/>
        </authorList>
    </citation>
    <scope>NUCLEOTIDE SEQUENCE [LARGE SCALE GENOMIC DNA]</scope>
    <source>
        <strain evidence="2">GP69</strain>
    </source>
</reference>
<dbReference type="EMBL" id="OFSM01000045">
    <property type="protein sequence ID" value="SOY32318.1"/>
    <property type="molecule type" value="Genomic_DNA"/>
</dbReference>
<keyword evidence="3" id="KW-1185">Reference proteome</keyword>
<dbReference type="PROSITE" id="PS50943">
    <property type="entry name" value="HTH_CROC1"/>
    <property type="match status" value="1"/>
</dbReference>
<name>A0A2K4ZPA0_9FIRM</name>